<dbReference type="Gene3D" id="3.40.50.880">
    <property type="match status" value="1"/>
</dbReference>
<dbReference type="PANTHER" id="PTHR42733:SF12">
    <property type="entry name" value="PROTEINASE"/>
    <property type="match status" value="1"/>
</dbReference>
<dbReference type="AlphaFoldDB" id="A0A2M7TAQ2"/>
<evidence type="ECO:0000313" key="3">
    <source>
        <dbReference type="EMBL" id="PIZ42049.1"/>
    </source>
</evidence>
<dbReference type="InterPro" id="IPR029062">
    <property type="entry name" value="Class_I_gatase-like"/>
</dbReference>
<protein>
    <recommendedName>
        <fullName evidence="2">DJ-1/PfpI domain-containing protein</fullName>
    </recommendedName>
</protein>
<comment type="caution">
    <text evidence="3">The sequence shown here is derived from an EMBL/GenBank/DDBJ whole genome shotgun (WGS) entry which is preliminary data.</text>
</comment>
<comment type="similarity">
    <text evidence="1">Belongs to the peptidase C56 family.</text>
</comment>
<dbReference type="PROSITE" id="PS51276">
    <property type="entry name" value="PEPTIDASE_C56_PFPI"/>
    <property type="match status" value="1"/>
</dbReference>
<dbReference type="PANTHER" id="PTHR42733">
    <property type="entry name" value="DJ-1 PROTEIN"/>
    <property type="match status" value="1"/>
</dbReference>
<dbReference type="EMBL" id="PFNG01000031">
    <property type="protein sequence ID" value="PIZ42049.1"/>
    <property type="molecule type" value="Genomic_DNA"/>
</dbReference>
<dbReference type="Pfam" id="PF01965">
    <property type="entry name" value="DJ-1_PfpI"/>
    <property type="match status" value="1"/>
</dbReference>
<dbReference type="SUPFAM" id="SSF52317">
    <property type="entry name" value="Class I glutamine amidotransferase-like"/>
    <property type="match status" value="1"/>
</dbReference>
<dbReference type="InterPro" id="IPR006286">
    <property type="entry name" value="C56_PfpI-like"/>
</dbReference>
<reference evidence="4" key="1">
    <citation type="submission" date="2017-09" db="EMBL/GenBank/DDBJ databases">
        <title>Depth-based differentiation of microbial function through sediment-hosted aquifers and enrichment of novel symbionts in the deep terrestrial subsurface.</title>
        <authorList>
            <person name="Probst A.J."/>
            <person name="Ladd B."/>
            <person name="Jarett J.K."/>
            <person name="Geller-Mcgrath D.E."/>
            <person name="Sieber C.M.K."/>
            <person name="Emerson J.B."/>
            <person name="Anantharaman K."/>
            <person name="Thomas B.C."/>
            <person name="Malmstrom R."/>
            <person name="Stieglmeier M."/>
            <person name="Klingl A."/>
            <person name="Woyke T."/>
            <person name="Ryan C.M."/>
            <person name="Banfield J.F."/>
        </authorList>
    </citation>
    <scope>NUCLEOTIDE SEQUENCE [LARGE SCALE GENOMIC DNA]</scope>
</reference>
<evidence type="ECO:0000259" key="2">
    <source>
        <dbReference type="Pfam" id="PF01965"/>
    </source>
</evidence>
<evidence type="ECO:0000313" key="4">
    <source>
        <dbReference type="Proteomes" id="UP000230956"/>
    </source>
</evidence>
<feature type="domain" description="DJ-1/PfpI" evidence="2">
    <location>
        <begin position="65"/>
        <end position="229"/>
    </location>
</feature>
<accession>A0A2M7TAQ2</accession>
<organism evidence="3 4">
    <name type="scientific">Candidatus Aquicultor secundus</name>
    <dbReference type="NCBI Taxonomy" id="1973895"/>
    <lineage>
        <taxon>Bacteria</taxon>
        <taxon>Bacillati</taxon>
        <taxon>Actinomycetota</taxon>
        <taxon>Candidatus Aquicultoria</taxon>
        <taxon>Candidatus Aquicultorales</taxon>
        <taxon>Candidatus Aquicultoraceae</taxon>
        <taxon>Candidatus Aquicultor</taxon>
    </lineage>
</organism>
<dbReference type="Proteomes" id="UP000230956">
    <property type="component" value="Unassembled WGS sequence"/>
</dbReference>
<proteinExistence type="inferred from homology"/>
<gene>
    <name evidence="3" type="ORF">COY37_01095</name>
</gene>
<name>A0A2M7TAQ2_9ACTN</name>
<feature type="non-terminal residue" evidence="3">
    <location>
        <position position="236"/>
    </location>
</feature>
<sequence length="236" mass="26236">MVFPLACIRYPSNVLNKDKQSLPAINRYKTCKLRRAHLQENCFRHCVGGKNQVIKEEIYMAISEKEVALILSDHFDANEFNGLHSCLSKEGALIGTVGETAGQKLSDADHKTEVEVEVSYEEARSYNFDGVVIFDGHSSDTTRMDEDALMLILDMYNSGKIIGAIDHGALVLINLDVLKDKNVTGSPSIRVDLENAGARYFDEPVVIDGNLVTGRGPQDLEDFCQALVDELRRLTE</sequence>
<dbReference type="InterPro" id="IPR002818">
    <property type="entry name" value="DJ-1/PfpI"/>
</dbReference>
<evidence type="ECO:0000256" key="1">
    <source>
        <dbReference type="ARBA" id="ARBA00008542"/>
    </source>
</evidence>